<feature type="compositionally biased region" description="Pro residues" evidence="6">
    <location>
        <begin position="275"/>
        <end position="308"/>
    </location>
</feature>
<dbReference type="InterPro" id="IPR050576">
    <property type="entry name" value="Cilia_flagella_integrity"/>
</dbReference>
<feature type="region of interest" description="Disordered" evidence="6">
    <location>
        <begin position="1"/>
        <end position="39"/>
    </location>
</feature>
<keyword evidence="5" id="KW-0966">Cell projection</keyword>
<proteinExistence type="predicted"/>
<evidence type="ECO:0000313" key="7">
    <source>
        <dbReference type="Ensembl" id="ENSAPLP00000027521.1"/>
    </source>
</evidence>
<evidence type="ECO:0000256" key="4">
    <source>
        <dbReference type="ARBA" id="ARBA00023069"/>
    </source>
</evidence>
<dbReference type="STRING" id="8840.ENSAPLP00000027521"/>
<feature type="region of interest" description="Disordered" evidence="6">
    <location>
        <begin position="426"/>
        <end position="466"/>
    </location>
</feature>
<feature type="compositionally biased region" description="Low complexity" evidence="6">
    <location>
        <begin position="264"/>
        <end position="274"/>
    </location>
</feature>
<reference evidence="8" key="1">
    <citation type="submission" date="2017-10" db="EMBL/GenBank/DDBJ databases">
        <title>A new Pekin duck reference genome.</title>
        <authorList>
            <person name="Hou Z.-C."/>
            <person name="Zhou Z.-K."/>
            <person name="Zhu F."/>
            <person name="Hou S.-S."/>
        </authorList>
    </citation>
    <scope>NUCLEOTIDE SEQUENCE [LARGE SCALE GENOMIC DNA]</scope>
</reference>
<feature type="compositionally biased region" description="Low complexity" evidence="6">
    <location>
        <begin position="578"/>
        <end position="591"/>
    </location>
</feature>
<name>A0A493TNR8_ANAPP</name>
<feature type="region of interest" description="Disordered" evidence="6">
    <location>
        <begin position="228"/>
        <end position="321"/>
    </location>
</feature>
<evidence type="ECO:0000256" key="2">
    <source>
        <dbReference type="ARBA" id="ARBA00022614"/>
    </source>
</evidence>
<dbReference type="Proteomes" id="UP000016666">
    <property type="component" value="Unassembled WGS sequence"/>
</dbReference>
<protein>
    <recommendedName>
        <fullName evidence="9">Leucine rich repeat containing 46</fullName>
    </recommendedName>
</protein>
<keyword evidence="8" id="KW-1185">Reference proteome</keyword>
<evidence type="ECO:0008006" key="9">
    <source>
        <dbReference type="Google" id="ProtNLM"/>
    </source>
</evidence>
<dbReference type="InterPro" id="IPR001611">
    <property type="entry name" value="Leu-rich_rpt"/>
</dbReference>
<dbReference type="PANTHER" id="PTHR45973">
    <property type="entry name" value="PROTEIN PHOSPHATASE 1 REGULATORY SUBUNIT SDS22-RELATED"/>
    <property type="match status" value="1"/>
</dbReference>
<dbReference type="SUPFAM" id="SSF52058">
    <property type="entry name" value="L domain-like"/>
    <property type="match status" value="1"/>
</dbReference>
<keyword evidence="2" id="KW-0433">Leucine-rich repeat</keyword>
<dbReference type="Gene3D" id="3.80.10.10">
    <property type="entry name" value="Ribonuclease Inhibitor"/>
    <property type="match status" value="1"/>
</dbReference>
<reference evidence="7" key="3">
    <citation type="submission" date="2025-09" db="UniProtKB">
        <authorList>
            <consortium name="Ensembl"/>
        </authorList>
    </citation>
    <scope>IDENTIFICATION</scope>
</reference>
<dbReference type="Ensembl" id="ENSAPLT00000019258.1">
    <property type="protein sequence ID" value="ENSAPLP00000027521.1"/>
    <property type="gene ID" value="ENSAPLG00000026278.1"/>
</dbReference>
<evidence type="ECO:0000256" key="3">
    <source>
        <dbReference type="ARBA" id="ARBA00022737"/>
    </source>
</evidence>
<dbReference type="GeneTree" id="ENSGT00940000161315"/>
<keyword evidence="3" id="KW-0677">Repeat</keyword>
<feature type="compositionally biased region" description="Acidic residues" evidence="6">
    <location>
        <begin position="437"/>
        <end position="457"/>
    </location>
</feature>
<feature type="region of interest" description="Disordered" evidence="6">
    <location>
        <begin position="91"/>
        <end position="175"/>
    </location>
</feature>
<feature type="compositionally biased region" description="Basic and acidic residues" evidence="6">
    <location>
        <begin position="487"/>
        <end position="499"/>
    </location>
</feature>
<dbReference type="InterPro" id="IPR032675">
    <property type="entry name" value="LRR_dom_sf"/>
</dbReference>
<feature type="compositionally biased region" description="Low complexity" evidence="6">
    <location>
        <begin position="554"/>
        <end position="564"/>
    </location>
</feature>
<feature type="region of interest" description="Disordered" evidence="6">
    <location>
        <begin position="481"/>
        <end position="591"/>
    </location>
</feature>
<evidence type="ECO:0000256" key="6">
    <source>
        <dbReference type="SAM" id="MobiDB-lite"/>
    </source>
</evidence>
<dbReference type="PRINTS" id="PR01217">
    <property type="entry name" value="PRICHEXTENSN"/>
</dbReference>
<dbReference type="PROSITE" id="PS51450">
    <property type="entry name" value="LRR"/>
    <property type="match status" value="1"/>
</dbReference>
<dbReference type="AlphaFoldDB" id="A0A493TNR8"/>
<dbReference type="PANTHER" id="PTHR45973:SF9">
    <property type="entry name" value="LEUCINE-RICH REPEAT-CONTAINING PROTEIN 46"/>
    <property type="match status" value="1"/>
</dbReference>
<accession>A0A493TNR8</accession>
<keyword evidence="4" id="KW-0969">Cilium</keyword>
<dbReference type="SMART" id="SM00365">
    <property type="entry name" value="LRR_SD22"/>
    <property type="match status" value="3"/>
</dbReference>
<sequence>SEGLPCTRGTPGGHRYGTGPNPQQGCARPRAHSRGGRCTAARCPRCPPRYLLPWLLRGPQAALGAGGARREVLSDGHQLLALQVHGLPVPRHRLGAAPGEPQGGQPAWGRPAALGDGTGPGPAPAPGRDRPPPHRASPLPLPTPWPSLVPVPVPPSPPLTPCLSPSRSPVPRCSPRPRVPVPVPVASPCPCPCPGPGAHPVLAPAPAPAPAPCPCPVPDPVPVPVPVPVPALTRPPRGPSAERRHLGHGRAEPAGPLRPRPFRPGRLLATGTLRPAPPPAARPGPGPAAPPLPRGPPPVPPGVPPGPPAMSGQGRARPGAELSGLQGVHSLGLQRNRIETIENLDCFPNLRFLSLAGNRIRRVQNLRPLQQLRSLDLSQNLIRALDPDELPRSLRLLDLTGNACTRQPGYRELVVGALPHLLQLDTRPLRGCTDPAPGEEEEEEEGSPSSEDDEELFSEPGAPFTADKDFFADLHQELAGRSRRRRGEALEEHRSRLQELRGLLLPPPPGSAGTEPCQAPSPGVGGTALAPGPRQAQPRPHVKQGARPRPPPGAGQAAPPQHGPARGDKRQGSKEAGSSPRSWPRRSSSGD</sequence>
<dbReference type="OMA" id="RCPPRYL"/>
<evidence type="ECO:0000256" key="5">
    <source>
        <dbReference type="ARBA" id="ARBA00023273"/>
    </source>
</evidence>
<feature type="compositionally biased region" description="Low complexity" evidence="6">
    <location>
        <begin position="161"/>
        <end position="171"/>
    </location>
</feature>
<evidence type="ECO:0000256" key="1">
    <source>
        <dbReference type="ARBA" id="ARBA00004138"/>
    </source>
</evidence>
<comment type="subcellular location">
    <subcellularLocation>
        <location evidence="1">Cell projection</location>
        <location evidence="1">Cilium</location>
    </subcellularLocation>
</comment>
<evidence type="ECO:0000313" key="8">
    <source>
        <dbReference type="Proteomes" id="UP000016666"/>
    </source>
</evidence>
<organism evidence="7 8">
    <name type="scientific">Anas platyrhynchos platyrhynchos</name>
    <name type="common">Northern mallard</name>
    <dbReference type="NCBI Taxonomy" id="8840"/>
    <lineage>
        <taxon>Eukaryota</taxon>
        <taxon>Metazoa</taxon>
        <taxon>Chordata</taxon>
        <taxon>Craniata</taxon>
        <taxon>Vertebrata</taxon>
        <taxon>Euteleostomi</taxon>
        <taxon>Archelosauria</taxon>
        <taxon>Archosauria</taxon>
        <taxon>Dinosauria</taxon>
        <taxon>Saurischia</taxon>
        <taxon>Theropoda</taxon>
        <taxon>Coelurosauria</taxon>
        <taxon>Aves</taxon>
        <taxon>Neognathae</taxon>
        <taxon>Galloanserae</taxon>
        <taxon>Anseriformes</taxon>
        <taxon>Anatidae</taxon>
        <taxon>Anatinae</taxon>
        <taxon>Anas</taxon>
    </lineage>
</organism>
<feature type="compositionally biased region" description="Pro residues" evidence="6">
    <location>
        <begin position="139"/>
        <end position="160"/>
    </location>
</feature>
<feature type="compositionally biased region" description="Low complexity" evidence="6">
    <location>
        <begin position="95"/>
        <end position="115"/>
    </location>
</feature>
<reference evidence="7" key="2">
    <citation type="submission" date="2025-08" db="UniProtKB">
        <authorList>
            <consortium name="Ensembl"/>
        </authorList>
    </citation>
    <scope>IDENTIFICATION</scope>
</reference>